<feature type="region of interest" description="Disordered" evidence="5">
    <location>
        <begin position="118"/>
        <end position="139"/>
    </location>
</feature>
<organism evidence="7">
    <name type="scientific">Gordonia amarae</name>
    <dbReference type="NCBI Taxonomy" id="36821"/>
    <lineage>
        <taxon>Bacteria</taxon>
        <taxon>Bacillati</taxon>
        <taxon>Actinomycetota</taxon>
        <taxon>Actinomycetes</taxon>
        <taxon>Mycobacteriales</taxon>
        <taxon>Gordoniaceae</taxon>
        <taxon>Gordonia</taxon>
    </lineage>
</organism>
<dbReference type="PROSITE" id="PS51257">
    <property type="entry name" value="PROKAR_LIPOPROTEIN"/>
    <property type="match status" value="1"/>
</dbReference>
<sequence>MKRRALVGATALIGAGALALSGCSGDDGGTAASGTPTIVTSTDVWGAVATAVAGDKAKVTALFSNAQGDPHEFEPPASDTAEVADADIILMNGGHYDEYLDDASASSDATVVNAFKLHSGDSGDDHNDDEDHDHDHSGTANEHVFYDLDLVSDVADKLADALAEKDPDDAATYRANADRFDKQIETLSDALDDIKEAHGGAKVAQTEPLAGYLLTEAGLSDVAPAGFTKSVEAGQSPSAADRAALEDLLRSRQVKAFVVNAQAIDPVTEALMKTARSAKVPVVELTETLPKGVISYIDWQRAQIRSLTDALGTAQ</sequence>
<feature type="chain" id="PRO_5039007260" evidence="6">
    <location>
        <begin position="20"/>
        <end position="315"/>
    </location>
</feature>
<evidence type="ECO:0000256" key="2">
    <source>
        <dbReference type="ARBA" id="ARBA00022448"/>
    </source>
</evidence>
<dbReference type="Gene3D" id="3.40.50.1980">
    <property type="entry name" value="Nitrogenase molybdenum iron protein domain"/>
    <property type="match status" value="2"/>
</dbReference>
<gene>
    <name evidence="7" type="ORF">GII30_03755</name>
</gene>
<dbReference type="SUPFAM" id="SSF53807">
    <property type="entry name" value="Helical backbone' metal receptor"/>
    <property type="match status" value="1"/>
</dbReference>
<dbReference type="InterPro" id="IPR050492">
    <property type="entry name" value="Bact_metal-bind_prot9"/>
</dbReference>
<dbReference type="AlphaFoldDB" id="A0A857KGI1"/>
<accession>A0A857KGI1</accession>
<proteinExistence type="predicted"/>
<evidence type="ECO:0000256" key="6">
    <source>
        <dbReference type="SAM" id="SignalP"/>
    </source>
</evidence>
<name>A0A857KGI1_9ACTN</name>
<dbReference type="PANTHER" id="PTHR42953">
    <property type="entry name" value="HIGH-AFFINITY ZINC UPTAKE SYSTEM PROTEIN ZNUA-RELATED"/>
    <property type="match status" value="1"/>
</dbReference>
<keyword evidence="3" id="KW-0479">Metal-binding</keyword>
<dbReference type="InterPro" id="IPR006127">
    <property type="entry name" value="ZnuA-like"/>
</dbReference>
<reference evidence="7" key="1">
    <citation type="journal article" date="2021" name="Nat. Microbiol.">
        <title>Cocultivation of an ultrasmall environmental parasitic bacterium with lytic ability against bacteria associated with wastewater foams.</title>
        <authorList>
            <person name="Batinovic S."/>
            <person name="Rose J.J.A."/>
            <person name="Ratcliffe J."/>
            <person name="Seviour R.J."/>
            <person name="Petrovski S."/>
        </authorList>
    </citation>
    <scope>NUCLEOTIDE SEQUENCE</scope>
    <source>
        <strain evidence="7">CON44</strain>
    </source>
</reference>
<keyword evidence="4 6" id="KW-0732">Signal</keyword>
<dbReference type="GO" id="GO:0030001">
    <property type="term" value="P:metal ion transport"/>
    <property type="evidence" value="ECO:0007669"/>
    <property type="project" value="InterPro"/>
</dbReference>
<feature type="signal peptide" evidence="6">
    <location>
        <begin position="1"/>
        <end position="19"/>
    </location>
</feature>
<dbReference type="GO" id="GO:0030313">
    <property type="term" value="C:cell envelope"/>
    <property type="evidence" value="ECO:0007669"/>
    <property type="project" value="UniProtKB-SubCell"/>
</dbReference>
<evidence type="ECO:0000313" key="7">
    <source>
        <dbReference type="EMBL" id="QHN38411.1"/>
    </source>
</evidence>
<evidence type="ECO:0000256" key="1">
    <source>
        <dbReference type="ARBA" id="ARBA00004196"/>
    </source>
</evidence>
<keyword evidence="2" id="KW-0813">Transport</keyword>
<evidence type="ECO:0000256" key="5">
    <source>
        <dbReference type="SAM" id="MobiDB-lite"/>
    </source>
</evidence>
<dbReference type="Pfam" id="PF01297">
    <property type="entry name" value="ZnuA"/>
    <property type="match status" value="1"/>
</dbReference>
<dbReference type="GO" id="GO:0046872">
    <property type="term" value="F:metal ion binding"/>
    <property type="evidence" value="ECO:0007669"/>
    <property type="project" value="UniProtKB-KW"/>
</dbReference>
<protein>
    <submittedName>
        <fullName evidence="7">ABC transporter substrate-binding protein</fullName>
    </submittedName>
</protein>
<evidence type="ECO:0000256" key="3">
    <source>
        <dbReference type="ARBA" id="ARBA00022723"/>
    </source>
</evidence>
<dbReference type="RefSeq" id="WP_005191533.1">
    <property type="nucleotide sequence ID" value="NZ_CP045804.1"/>
</dbReference>
<evidence type="ECO:0000256" key="4">
    <source>
        <dbReference type="ARBA" id="ARBA00022729"/>
    </source>
</evidence>
<dbReference type="EMBL" id="CP045810">
    <property type="protein sequence ID" value="QHN38411.1"/>
    <property type="molecule type" value="Genomic_DNA"/>
</dbReference>
<dbReference type="PANTHER" id="PTHR42953:SF1">
    <property type="entry name" value="METAL-BINDING PROTEIN HI_0362-RELATED"/>
    <property type="match status" value="1"/>
</dbReference>
<comment type="subcellular location">
    <subcellularLocation>
        <location evidence="1">Cell envelope</location>
    </subcellularLocation>
</comment>